<dbReference type="GO" id="GO:0016788">
    <property type="term" value="F:hydrolase activity, acting on ester bonds"/>
    <property type="evidence" value="ECO:0007669"/>
    <property type="project" value="InterPro"/>
</dbReference>
<dbReference type="InterPro" id="IPR015991">
    <property type="entry name" value="TatD/YcfH-like"/>
</dbReference>
<dbReference type="Pfam" id="PF01026">
    <property type="entry name" value="TatD_DNase"/>
    <property type="match status" value="1"/>
</dbReference>
<dbReference type="GO" id="GO:0004536">
    <property type="term" value="F:DNA nuclease activity"/>
    <property type="evidence" value="ECO:0007669"/>
    <property type="project" value="InterPro"/>
</dbReference>
<comment type="caution">
    <text evidence="4">The sequence shown here is derived from an EMBL/GenBank/DDBJ whole genome shotgun (WGS) entry which is preliminary data.</text>
</comment>
<evidence type="ECO:0000313" key="5">
    <source>
        <dbReference type="Proteomes" id="UP000035553"/>
    </source>
</evidence>
<dbReference type="Proteomes" id="UP000035553">
    <property type="component" value="Unassembled WGS sequence"/>
</dbReference>
<dbReference type="STRING" id="1069536.SINU_11085"/>
<dbReference type="FunFam" id="3.20.20.140:FF:000005">
    <property type="entry name" value="TatD family hydrolase"/>
    <property type="match status" value="1"/>
</dbReference>
<dbReference type="PROSITE" id="PS01137">
    <property type="entry name" value="TATD_1"/>
    <property type="match status" value="1"/>
</dbReference>
<dbReference type="AlphaFoldDB" id="A0A0U1QMR7"/>
<evidence type="ECO:0000256" key="2">
    <source>
        <dbReference type="ARBA" id="ARBA00022801"/>
    </source>
</evidence>
<dbReference type="InterPro" id="IPR001130">
    <property type="entry name" value="TatD-like"/>
</dbReference>
<dbReference type="NCBIfam" id="TIGR00010">
    <property type="entry name" value="YchF/TatD family DNA exonuclease"/>
    <property type="match status" value="1"/>
</dbReference>
<evidence type="ECO:0000256" key="1">
    <source>
        <dbReference type="ARBA" id="ARBA00022723"/>
    </source>
</evidence>
<feature type="binding site" evidence="3">
    <location>
        <position position="128"/>
    </location>
    <ligand>
        <name>a divalent metal cation</name>
        <dbReference type="ChEBI" id="CHEBI:60240"/>
        <label>2</label>
    </ligand>
</feature>
<dbReference type="Gene3D" id="3.20.20.140">
    <property type="entry name" value="Metal-dependent hydrolases"/>
    <property type="match status" value="1"/>
</dbReference>
<dbReference type="RefSeq" id="WP_010027437.1">
    <property type="nucleotide sequence ID" value="NZ_AFVQ02000156.1"/>
</dbReference>
<sequence>MLFDTHTHINDESFDADFSEVLARAQQAGVDRMMVVGVDRPTIERVFPIIDQHKLIYGAIGWNPEDAIDMTDADLEMIKRGLAHPGIVALGEIGLDYHWDKSPKAVQHDVFRRQIRLAKDAGLPLIIHSREATEDVARILSEEHAETIGGVMHCYSDDWTWAERFIDLNFYISFGGPVTFKNAQLQRETAAKVPIERLLIETDCPFLSPHPFRGKRNEPARVRLVAEKIAELKDLSLEEVAKQTTQNALRCFRIDESSENG</sequence>
<evidence type="ECO:0000313" key="4">
    <source>
        <dbReference type="EMBL" id="KLI01886.1"/>
    </source>
</evidence>
<keyword evidence="2 4" id="KW-0378">Hydrolase</keyword>
<feature type="binding site" evidence="3">
    <location>
        <position position="6"/>
    </location>
    <ligand>
        <name>a divalent metal cation</name>
        <dbReference type="ChEBI" id="CHEBI:60240"/>
        <label>1</label>
    </ligand>
</feature>
<dbReference type="PROSITE" id="PS01091">
    <property type="entry name" value="TATD_3"/>
    <property type="match status" value="1"/>
</dbReference>
<dbReference type="CDD" id="cd01310">
    <property type="entry name" value="TatD_DNAse"/>
    <property type="match status" value="1"/>
</dbReference>
<reference evidence="4 5" key="1">
    <citation type="journal article" date="2011" name="J. Bacteriol.">
        <title>Draft genome sequence of Sporolactobacillus inulinus strain CASD, an efficient D-lactic acid-producing bacterium with high-concentration lactate tolerance capability.</title>
        <authorList>
            <person name="Yu B."/>
            <person name="Su F."/>
            <person name="Wang L."/>
            <person name="Xu K."/>
            <person name="Zhao B."/>
            <person name="Xu P."/>
        </authorList>
    </citation>
    <scope>NUCLEOTIDE SEQUENCE [LARGE SCALE GENOMIC DNA]</scope>
    <source>
        <strain evidence="4 5">CASD</strain>
    </source>
</reference>
<dbReference type="OrthoDB" id="9810005at2"/>
<keyword evidence="5" id="KW-1185">Reference proteome</keyword>
<organism evidence="4 5">
    <name type="scientific">Sporolactobacillus inulinus CASD</name>
    <dbReference type="NCBI Taxonomy" id="1069536"/>
    <lineage>
        <taxon>Bacteria</taxon>
        <taxon>Bacillati</taxon>
        <taxon>Bacillota</taxon>
        <taxon>Bacilli</taxon>
        <taxon>Bacillales</taxon>
        <taxon>Sporolactobacillaceae</taxon>
        <taxon>Sporolactobacillus</taxon>
    </lineage>
</organism>
<accession>A0A0U1QMR7</accession>
<dbReference type="InterPro" id="IPR018228">
    <property type="entry name" value="DNase_TatD-rel_CS"/>
</dbReference>
<feature type="binding site" evidence="3">
    <location>
        <position position="203"/>
    </location>
    <ligand>
        <name>a divalent metal cation</name>
        <dbReference type="ChEBI" id="CHEBI:60240"/>
        <label>1</label>
    </ligand>
</feature>
<dbReference type="PROSITE" id="PS01090">
    <property type="entry name" value="TATD_2"/>
    <property type="match status" value="1"/>
</dbReference>
<dbReference type="PIRSF" id="PIRSF005902">
    <property type="entry name" value="DNase_TatD"/>
    <property type="match status" value="1"/>
</dbReference>
<name>A0A0U1QMR7_9BACL</name>
<feature type="binding site" evidence="3">
    <location>
        <position position="153"/>
    </location>
    <ligand>
        <name>a divalent metal cation</name>
        <dbReference type="ChEBI" id="CHEBI:60240"/>
        <label>2</label>
    </ligand>
</feature>
<dbReference type="EMBL" id="AFVQ02000156">
    <property type="protein sequence ID" value="KLI01886.1"/>
    <property type="molecule type" value="Genomic_DNA"/>
</dbReference>
<gene>
    <name evidence="4" type="ORF">SINU_11085</name>
</gene>
<dbReference type="PANTHER" id="PTHR46124">
    <property type="entry name" value="D-AMINOACYL-TRNA DEACYLASE"/>
    <property type="match status" value="1"/>
</dbReference>
<protein>
    <submittedName>
        <fullName evidence="4">Hydrolase TatD</fullName>
    </submittedName>
</protein>
<dbReference type="GO" id="GO:0046872">
    <property type="term" value="F:metal ion binding"/>
    <property type="evidence" value="ECO:0007669"/>
    <property type="project" value="UniProtKB-KW"/>
</dbReference>
<proteinExistence type="predicted"/>
<feature type="binding site" evidence="3">
    <location>
        <position position="8"/>
    </location>
    <ligand>
        <name>a divalent metal cation</name>
        <dbReference type="ChEBI" id="CHEBI:60240"/>
        <label>1</label>
    </ligand>
</feature>
<dbReference type="GO" id="GO:0005829">
    <property type="term" value="C:cytosol"/>
    <property type="evidence" value="ECO:0007669"/>
    <property type="project" value="TreeGrafter"/>
</dbReference>
<dbReference type="SUPFAM" id="SSF51556">
    <property type="entry name" value="Metallo-dependent hydrolases"/>
    <property type="match status" value="1"/>
</dbReference>
<evidence type="ECO:0000256" key="3">
    <source>
        <dbReference type="PIRSR" id="PIRSR005902-1"/>
    </source>
</evidence>
<dbReference type="InterPro" id="IPR032466">
    <property type="entry name" value="Metal_Hydrolase"/>
</dbReference>
<feature type="binding site" evidence="3">
    <location>
        <position position="92"/>
    </location>
    <ligand>
        <name>a divalent metal cation</name>
        <dbReference type="ChEBI" id="CHEBI:60240"/>
        <label>1</label>
    </ligand>
</feature>
<dbReference type="PANTHER" id="PTHR46124:SF2">
    <property type="entry name" value="D-AMINOACYL-TRNA DEACYLASE"/>
    <property type="match status" value="1"/>
</dbReference>
<keyword evidence="1 3" id="KW-0479">Metal-binding</keyword>